<dbReference type="PROSITE" id="PS51257">
    <property type="entry name" value="PROKAR_LIPOPROTEIN"/>
    <property type="match status" value="1"/>
</dbReference>
<protein>
    <recommendedName>
        <fullName evidence="3">Lipoprotein</fullName>
    </recommendedName>
</protein>
<gene>
    <name evidence="1" type="ORF">Cflav_PD5858</name>
</gene>
<comment type="caution">
    <text evidence="1">The sequence shown here is derived from an EMBL/GenBank/DDBJ whole genome shotgun (WGS) entry which is preliminary data.</text>
</comment>
<accession>B9X9R5</accession>
<dbReference type="RefSeq" id="WP_007412530.1">
    <property type="nucleotide sequence ID" value="NZ_ABOX02000001.1"/>
</dbReference>
<dbReference type="Proteomes" id="UP000003688">
    <property type="component" value="Unassembled WGS sequence"/>
</dbReference>
<reference evidence="1 2" key="1">
    <citation type="journal article" date="2011" name="J. Bacteriol.">
        <title>Genome sequence of 'Pedosphaera parvula' Ellin514, an aerobic Verrucomicrobial isolate from pasture soil.</title>
        <authorList>
            <person name="Kant R."/>
            <person name="van Passel M.W."/>
            <person name="Sangwan P."/>
            <person name="Palva A."/>
            <person name="Lucas S."/>
            <person name="Copeland A."/>
            <person name="Lapidus A."/>
            <person name="Glavina Del Rio T."/>
            <person name="Dalin E."/>
            <person name="Tice H."/>
            <person name="Bruce D."/>
            <person name="Goodwin L."/>
            <person name="Pitluck S."/>
            <person name="Chertkov O."/>
            <person name="Larimer F.W."/>
            <person name="Land M.L."/>
            <person name="Hauser L."/>
            <person name="Brettin T.S."/>
            <person name="Detter J.C."/>
            <person name="Han S."/>
            <person name="de Vos W.M."/>
            <person name="Janssen P.H."/>
            <person name="Smidt H."/>
        </authorList>
    </citation>
    <scope>NUCLEOTIDE SEQUENCE [LARGE SCALE GENOMIC DNA]</scope>
    <source>
        <strain evidence="1 2">Ellin514</strain>
    </source>
</reference>
<dbReference type="AlphaFoldDB" id="B9X9R5"/>
<name>B9X9R5_PEDPL</name>
<sequence length="159" mass="16785">MKNILVLIALASLIIGCGPKQTPPAEIPKGPSGTANVRLSKGAAWFASRDIVTTVLVFTDSPLADANDPEEHVTSHGTKVPVVANTRDGRSGTISIAGTEYDVANGNVFLVSTVDGKFKVQQLARDLMQVQPNAENIEKFAMADQEIGAFLNAAEPAKK</sequence>
<proteinExistence type="predicted"/>
<evidence type="ECO:0008006" key="3">
    <source>
        <dbReference type="Google" id="ProtNLM"/>
    </source>
</evidence>
<organism evidence="1 2">
    <name type="scientific">Pedosphaera parvula (strain Ellin514)</name>
    <dbReference type="NCBI Taxonomy" id="320771"/>
    <lineage>
        <taxon>Bacteria</taxon>
        <taxon>Pseudomonadati</taxon>
        <taxon>Verrucomicrobiota</taxon>
        <taxon>Pedosphaerae</taxon>
        <taxon>Pedosphaerales</taxon>
        <taxon>Pedosphaeraceae</taxon>
        <taxon>Pedosphaera</taxon>
    </lineage>
</organism>
<dbReference type="EMBL" id="ABOX02000001">
    <property type="protein sequence ID" value="EEF63223.1"/>
    <property type="molecule type" value="Genomic_DNA"/>
</dbReference>
<evidence type="ECO:0000313" key="1">
    <source>
        <dbReference type="EMBL" id="EEF63223.1"/>
    </source>
</evidence>
<evidence type="ECO:0000313" key="2">
    <source>
        <dbReference type="Proteomes" id="UP000003688"/>
    </source>
</evidence>
<keyword evidence="2" id="KW-1185">Reference proteome</keyword>